<evidence type="ECO:0000256" key="1">
    <source>
        <dbReference type="SAM" id="MobiDB-lite"/>
    </source>
</evidence>
<reference evidence="2 3" key="1">
    <citation type="submission" date="2018-09" db="EMBL/GenBank/DDBJ databases">
        <title>whole genome sequence of T. equiperdum IVM-t1 strain.</title>
        <authorList>
            <person name="Suganuma K."/>
        </authorList>
    </citation>
    <scope>NUCLEOTIDE SEQUENCE [LARGE SCALE GENOMIC DNA]</scope>
    <source>
        <strain evidence="2 3">IVM-t1</strain>
    </source>
</reference>
<name>A0A3L6L8G7_9TRYP</name>
<organism evidence="2 3">
    <name type="scientific">Trypanosoma brucei equiperdum</name>
    <dbReference type="NCBI Taxonomy" id="630700"/>
    <lineage>
        <taxon>Eukaryota</taxon>
        <taxon>Discoba</taxon>
        <taxon>Euglenozoa</taxon>
        <taxon>Kinetoplastea</taxon>
        <taxon>Metakinetoplastina</taxon>
        <taxon>Trypanosomatida</taxon>
        <taxon>Trypanosomatidae</taxon>
        <taxon>Trypanosoma</taxon>
    </lineage>
</organism>
<comment type="caution">
    <text evidence="2">The sequence shown here is derived from an EMBL/GenBank/DDBJ whole genome shotgun (WGS) entry which is preliminary data.</text>
</comment>
<protein>
    <submittedName>
        <fullName evidence="2">Uncharacterized protein</fullName>
    </submittedName>
</protein>
<gene>
    <name evidence="2" type="ORF">DPX39_050048200</name>
</gene>
<dbReference type="EMBL" id="QSBY01000005">
    <property type="protein sequence ID" value="RHW72555.1"/>
    <property type="molecule type" value="Genomic_DNA"/>
</dbReference>
<feature type="compositionally biased region" description="Basic residues" evidence="1">
    <location>
        <begin position="1017"/>
        <end position="1035"/>
    </location>
</feature>
<dbReference type="AlphaFoldDB" id="A0A3L6L8G7"/>
<sequence length="1064" mass="117688">MLHPNTRIGTVFQTRGVGQTKVIPLRCSAAAVGGVSGITCIETIQLPGMIRCRASLQPSLWTAFINMQWAYFWQAFRRERVEQLLGRIRCSWQNAVVVSFNATCLVCHTSRNANTIGRRASAGCWTTPSRPLAAISRPQPLFSRSWRQPRALPPRMDFMHVAKRHLGEEGYCQATATDFFVTPTIATAQVCMTRWYGSRAQLSLVDFESMKRLCREERMQRYGRRVALVVGFLTNALGSSSCECCPQDVLNLLSVSERVEVISTIATTPFVKTQPVVLEEMLLSVFSDECLSQEAAYSLLQVIDKARADGLPVSTMCFSEGIHCVLSKKSANSNASQRRELVAATLACGERVLGFDELASRCDLCGLWYESAAYRTAVSGVLMGLNRPSPGTDGKEFCLMSTTLEDIGFGGLVLLLLQFLRMRKGAAASHIAAIEFLRRRMSPCVANFTKQSVAVELARMESNCASLADNYPSALHYLWNADQKHKKERELAAAAWLHFDVKCGTPSTATVLLSCYNNNWNEIAYILQRTRQAGLGVALNALSAMIELTPTGCYYAIVRLCFPHSRGYIEKNSQSKGSCTFLFEARAPGGERGGDVVLNPPKNVLESWQFVENAVRQHRQRLLLQLGGGCAVWSLSAECAQQIAVALPQLSGTLLSQWIRGVLYHNQWNTIFTLLRVAAGRGVSPEMEVLVEILEKAYRNIGRGGNGVPNEQKGVSVLQSVVENIRTLFPYCAHTVFRAFVERIAVQLDIDTTSSLPWDSALRILSAVNDLGLMHYPRNCMELVATSAPAVAAFSMLHMLDTTRRADNHVRNHFPLNLSPLPLEVAALQSLLRSAQSTGLHVVADAFAVPPSNINTARVTWWSSSELAVGIPVATALYRRQAVGLWYVALQSLHRSFAHSGRDVSNVDAHHAIRLAAFGSTSNATLLQCLVALPKHEGKQELAFSRRRLKRADDVTLVTTLGCIVGALTARGAWEVALRILPSDATDLPPLLRCAQEHAIRLSDGDISTGSAEEKRKNRFLKSGGRRGSRKPFRHHAMPTRVKRLVVEMHLEDSFRWWDNNQRC</sequence>
<accession>A0A3L6L8G7</accession>
<dbReference type="Proteomes" id="UP000266743">
    <property type="component" value="Chromosome 5"/>
</dbReference>
<feature type="region of interest" description="Disordered" evidence="1">
    <location>
        <begin position="1006"/>
        <end position="1035"/>
    </location>
</feature>
<proteinExistence type="predicted"/>
<evidence type="ECO:0000313" key="3">
    <source>
        <dbReference type="Proteomes" id="UP000266743"/>
    </source>
</evidence>
<evidence type="ECO:0000313" key="2">
    <source>
        <dbReference type="EMBL" id="RHW72555.1"/>
    </source>
</evidence>